<sequence length="515" mass="56747">MIAKRAFPSNYDVSVSVHIDIQMGKARSGGIPRPQNAFFIFRNYLSAIRKKSSAERHCQQDVSRDAASLWAGLTEDEKQKYRDAAAEEKQQHKLKYPHYVYRPQRTVNGSRRHFATKEERFPTTNDDGKHGRDQNDTALPCPVTLPPFRTPTMPASSQSHAFPSRPPLSEPLHYSRDTLNSSSSFLPIARSNDHFDDTTYIFQPTGSSSYDIAQQTAITTPNVPYICPAPSLVSRELGSTLPISYAAEKIGPLDGSIGGAEVIDPIDYRDRRQEDILDYPTIPGNEDTLSYSGGVIWPSVMTSPINTTITSTESVSSPSDSNSTSYESPMLETPPPPSSSDLFPSPPGSERRALQAPLPFSSQSYIPFHRYVDPDNIAGYERSGLGSSRDVGDTAFANDRHQSSRIEYLHNSVPPLPDTVQEMPFSSYLQSKDGPSVWNHADTEVAHLPIPSQCLQSDPFSDPSYVGQVLSSPVDDEHAAWPDSMYFGVEADVISILGGTGYNLDTPESLLSYSV</sequence>
<dbReference type="PROSITE" id="PS50118">
    <property type="entry name" value="HMG_BOX_2"/>
    <property type="match status" value="1"/>
</dbReference>
<dbReference type="InterPro" id="IPR050140">
    <property type="entry name" value="SRY-related_HMG-box_TF-like"/>
</dbReference>
<keyword evidence="3" id="KW-0539">Nucleus</keyword>
<evidence type="ECO:0000256" key="2">
    <source>
        <dbReference type="ARBA" id="ARBA00023163"/>
    </source>
</evidence>
<dbReference type="InterPro" id="IPR036910">
    <property type="entry name" value="HMG_box_dom_sf"/>
</dbReference>
<feature type="compositionally biased region" description="Basic and acidic residues" evidence="4">
    <location>
        <begin position="117"/>
        <end position="135"/>
    </location>
</feature>
<dbReference type="SUPFAM" id="SSF47095">
    <property type="entry name" value="HMG-box"/>
    <property type="match status" value="1"/>
</dbReference>
<name>A0AAD5V6L1_9APHY</name>
<proteinExistence type="predicted"/>
<dbReference type="GO" id="GO:0000978">
    <property type="term" value="F:RNA polymerase II cis-regulatory region sequence-specific DNA binding"/>
    <property type="evidence" value="ECO:0007669"/>
    <property type="project" value="TreeGrafter"/>
</dbReference>
<protein>
    <recommendedName>
        <fullName evidence="5">HMG box domain-containing protein</fullName>
    </recommendedName>
</protein>
<feature type="region of interest" description="Disordered" evidence="4">
    <location>
        <begin position="309"/>
        <end position="353"/>
    </location>
</feature>
<reference evidence="6" key="1">
    <citation type="submission" date="2022-07" db="EMBL/GenBank/DDBJ databases">
        <title>Genome Sequence of Physisporinus lineatus.</title>
        <authorList>
            <person name="Buettner E."/>
        </authorList>
    </citation>
    <scope>NUCLEOTIDE SEQUENCE</scope>
    <source>
        <strain evidence="6">VT162</strain>
    </source>
</reference>
<gene>
    <name evidence="6" type="ORF">NLI96_g3519</name>
</gene>
<accession>A0AAD5V6L1</accession>
<dbReference type="EMBL" id="JANAWD010000091">
    <property type="protein sequence ID" value="KAJ3487468.1"/>
    <property type="molecule type" value="Genomic_DNA"/>
</dbReference>
<keyword evidence="7" id="KW-1185">Reference proteome</keyword>
<evidence type="ECO:0000259" key="5">
    <source>
        <dbReference type="PROSITE" id="PS50118"/>
    </source>
</evidence>
<evidence type="ECO:0000256" key="4">
    <source>
        <dbReference type="SAM" id="MobiDB-lite"/>
    </source>
</evidence>
<evidence type="ECO:0000313" key="7">
    <source>
        <dbReference type="Proteomes" id="UP001212997"/>
    </source>
</evidence>
<dbReference type="GO" id="GO:0001228">
    <property type="term" value="F:DNA-binding transcription activator activity, RNA polymerase II-specific"/>
    <property type="evidence" value="ECO:0007669"/>
    <property type="project" value="TreeGrafter"/>
</dbReference>
<feature type="compositionally biased region" description="Low complexity" evidence="4">
    <location>
        <begin position="309"/>
        <end position="328"/>
    </location>
</feature>
<keyword evidence="1 3" id="KW-0238">DNA-binding</keyword>
<dbReference type="Proteomes" id="UP001212997">
    <property type="component" value="Unassembled WGS sequence"/>
</dbReference>
<dbReference type="GO" id="GO:0005634">
    <property type="term" value="C:nucleus"/>
    <property type="evidence" value="ECO:0007669"/>
    <property type="project" value="UniProtKB-UniRule"/>
</dbReference>
<dbReference type="CDD" id="cd01389">
    <property type="entry name" value="HMG-box_ROX1-like"/>
    <property type="match status" value="1"/>
</dbReference>
<evidence type="ECO:0000313" key="6">
    <source>
        <dbReference type="EMBL" id="KAJ3487468.1"/>
    </source>
</evidence>
<comment type="caution">
    <text evidence="6">The sequence shown here is derived from an EMBL/GenBank/DDBJ whole genome shotgun (WGS) entry which is preliminary data.</text>
</comment>
<dbReference type="Gene3D" id="1.10.30.10">
    <property type="entry name" value="High mobility group box domain"/>
    <property type="match status" value="1"/>
</dbReference>
<dbReference type="AlphaFoldDB" id="A0AAD5V6L1"/>
<dbReference type="PANTHER" id="PTHR10270">
    <property type="entry name" value="SOX TRANSCRIPTION FACTOR"/>
    <property type="match status" value="1"/>
</dbReference>
<dbReference type="InterPro" id="IPR009071">
    <property type="entry name" value="HMG_box_dom"/>
</dbReference>
<dbReference type="Pfam" id="PF00505">
    <property type="entry name" value="HMG_box"/>
    <property type="match status" value="1"/>
</dbReference>
<evidence type="ECO:0000256" key="1">
    <source>
        <dbReference type="ARBA" id="ARBA00023125"/>
    </source>
</evidence>
<feature type="domain" description="HMG box" evidence="5">
    <location>
        <begin position="31"/>
        <end position="100"/>
    </location>
</feature>
<evidence type="ECO:0000256" key="3">
    <source>
        <dbReference type="PROSITE-ProRule" id="PRU00267"/>
    </source>
</evidence>
<dbReference type="SMART" id="SM00398">
    <property type="entry name" value="HMG"/>
    <property type="match status" value="1"/>
</dbReference>
<keyword evidence="2" id="KW-0804">Transcription</keyword>
<dbReference type="GO" id="GO:0030154">
    <property type="term" value="P:cell differentiation"/>
    <property type="evidence" value="ECO:0007669"/>
    <property type="project" value="TreeGrafter"/>
</dbReference>
<dbReference type="PANTHER" id="PTHR10270:SF161">
    <property type="entry name" value="SEX-DETERMINING REGION Y PROTEIN"/>
    <property type="match status" value="1"/>
</dbReference>
<feature type="region of interest" description="Disordered" evidence="4">
    <location>
        <begin position="117"/>
        <end position="139"/>
    </location>
</feature>
<organism evidence="6 7">
    <name type="scientific">Meripilus lineatus</name>
    <dbReference type="NCBI Taxonomy" id="2056292"/>
    <lineage>
        <taxon>Eukaryota</taxon>
        <taxon>Fungi</taxon>
        <taxon>Dikarya</taxon>
        <taxon>Basidiomycota</taxon>
        <taxon>Agaricomycotina</taxon>
        <taxon>Agaricomycetes</taxon>
        <taxon>Polyporales</taxon>
        <taxon>Meripilaceae</taxon>
        <taxon>Meripilus</taxon>
    </lineage>
</organism>
<feature type="DNA-binding region" description="HMG box" evidence="3">
    <location>
        <begin position="31"/>
        <end position="100"/>
    </location>
</feature>